<dbReference type="Proteomes" id="UP000027195">
    <property type="component" value="Unassembled WGS sequence"/>
</dbReference>
<keyword evidence="2" id="KW-1185">Reference proteome</keyword>
<gene>
    <name evidence="1" type="ORF">BOTBODRAFT_32781</name>
</gene>
<sequence>MYLHPLIFDIANTTTHPRATPIHHGSFCHRLEHHSQPWRAREPTPGSKAMRSKLHHVGHTVVIAAAPAPAPHLRPVRMQNLTNHKSQAIRNVLPHLHMRPTPLLHGGR</sequence>
<proteinExistence type="predicted"/>
<dbReference type="HOGENOM" id="CLU_2222807_0_0_1"/>
<evidence type="ECO:0000313" key="2">
    <source>
        <dbReference type="Proteomes" id="UP000027195"/>
    </source>
</evidence>
<accession>A0A067MFQ1</accession>
<name>A0A067MFQ1_BOTB1</name>
<organism evidence="1 2">
    <name type="scientific">Botryobasidium botryosum (strain FD-172 SS1)</name>
    <dbReference type="NCBI Taxonomy" id="930990"/>
    <lineage>
        <taxon>Eukaryota</taxon>
        <taxon>Fungi</taxon>
        <taxon>Dikarya</taxon>
        <taxon>Basidiomycota</taxon>
        <taxon>Agaricomycotina</taxon>
        <taxon>Agaricomycetes</taxon>
        <taxon>Cantharellales</taxon>
        <taxon>Botryobasidiaceae</taxon>
        <taxon>Botryobasidium</taxon>
    </lineage>
</organism>
<dbReference type="EMBL" id="KL198038">
    <property type="protein sequence ID" value="KDQ14314.1"/>
    <property type="molecule type" value="Genomic_DNA"/>
</dbReference>
<evidence type="ECO:0000313" key="1">
    <source>
        <dbReference type="EMBL" id="KDQ14314.1"/>
    </source>
</evidence>
<dbReference type="InParanoid" id="A0A067MFQ1"/>
<dbReference type="AlphaFoldDB" id="A0A067MFQ1"/>
<protein>
    <submittedName>
        <fullName evidence="1">Uncharacterized protein</fullName>
    </submittedName>
</protein>
<reference evidence="2" key="1">
    <citation type="journal article" date="2014" name="Proc. Natl. Acad. Sci. U.S.A.">
        <title>Extensive sampling of basidiomycete genomes demonstrates inadequacy of the white-rot/brown-rot paradigm for wood decay fungi.</title>
        <authorList>
            <person name="Riley R."/>
            <person name="Salamov A.A."/>
            <person name="Brown D.W."/>
            <person name="Nagy L.G."/>
            <person name="Floudas D."/>
            <person name="Held B.W."/>
            <person name="Levasseur A."/>
            <person name="Lombard V."/>
            <person name="Morin E."/>
            <person name="Otillar R."/>
            <person name="Lindquist E.A."/>
            <person name="Sun H."/>
            <person name="LaButti K.M."/>
            <person name="Schmutz J."/>
            <person name="Jabbour D."/>
            <person name="Luo H."/>
            <person name="Baker S.E."/>
            <person name="Pisabarro A.G."/>
            <person name="Walton J.D."/>
            <person name="Blanchette R.A."/>
            <person name="Henrissat B."/>
            <person name="Martin F."/>
            <person name="Cullen D."/>
            <person name="Hibbett D.S."/>
            <person name="Grigoriev I.V."/>
        </authorList>
    </citation>
    <scope>NUCLEOTIDE SEQUENCE [LARGE SCALE GENOMIC DNA]</scope>
    <source>
        <strain evidence="2">FD-172 SS1</strain>
    </source>
</reference>